<dbReference type="EMBL" id="WMIF01000011">
    <property type="protein sequence ID" value="MTH34932.1"/>
    <property type="molecule type" value="Genomic_DNA"/>
</dbReference>
<name>A0A844H265_9RHOB</name>
<evidence type="ECO:0000256" key="1">
    <source>
        <dbReference type="SAM" id="MobiDB-lite"/>
    </source>
</evidence>
<gene>
    <name evidence="2" type="ORF">GL279_10005</name>
</gene>
<sequence length="93" mass="10502">MTEDTENTDDPKYLADTRTEDMLQVLNAIRDAESIQEMKNLADDALRCLQVLNNAFAALYKDLIDDEPEEEDYGYHLGGIITSDTEPDDDLGM</sequence>
<evidence type="ECO:0000313" key="3">
    <source>
        <dbReference type="Proteomes" id="UP000442533"/>
    </source>
</evidence>
<comment type="caution">
    <text evidence="2">The sequence shown here is derived from an EMBL/GenBank/DDBJ whole genome shotgun (WGS) entry which is preliminary data.</text>
</comment>
<dbReference type="RefSeq" id="WP_155064482.1">
    <property type="nucleotide sequence ID" value="NZ_WMIF01000011.1"/>
</dbReference>
<dbReference type="AlphaFoldDB" id="A0A844H265"/>
<evidence type="ECO:0000313" key="2">
    <source>
        <dbReference type="EMBL" id="MTH34932.1"/>
    </source>
</evidence>
<keyword evidence="3" id="KW-1185">Reference proteome</keyword>
<proteinExistence type="predicted"/>
<dbReference type="Proteomes" id="UP000442533">
    <property type="component" value="Unassembled WGS sequence"/>
</dbReference>
<organism evidence="2 3">
    <name type="scientific">Paracoccus limosus</name>
    <dbReference type="NCBI Taxonomy" id="913252"/>
    <lineage>
        <taxon>Bacteria</taxon>
        <taxon>Pseudomonadati</taxon>
        <taxon>Pseudomonadota</taxon>
        <taxon>Alphaproteobacteria</taxon>
        <taxon>Rhodobacterales</taxon>
        <taxon>Paracoccaceae</taxon>
        <taxon>Paracoccus</taxon>
    </lineage>
</organism>
<feature type="region of interest" description="Disordered" evidence="1">
    <location>
        <begin position="73"/>
        <end position="93"/>
    </location>
</feature>
<protein>
    <submittedName>
        <fullName evidence="2">Uncharacterized protein</fullName>
    </submittedName>
</protein>
<accession>A0A844H265</accession>
<reference evidence="2 3" key="1">
    <citation type="submission" date="2019-11" db="EMBL/GenBank/DDBJ databases">
        <authorList>
            <person name="Dong K."/>
        </authorList>
    </citation>
    <scope>NUCLEOTIDE SEQUENCE [LARGE SCALE GENOMIC DNA]</scope>
    <source>
        <strain evidence="2 3">JCM 17370</strain>
    </source>
</reference>